<keyword evidence="2" id="KW-0677">Repeat</keyword>
<evidence type="ECO:0000256" key="1">
    <source>
        <dbReference type="ARBA" id="ARBA00022729"/>
    </source>
</evidence>
<dbReference type="EMBL" id="MN740867">
    <property type="protein sequence ID" value="QHU15736.1"/>
    <property type="molecule type" value="Genomic_DNA"/>
</dbReference>
<dbReference type="Pfam" id="PF19028">
    <property type="entry name" value="TSP1_spondin"/>
    <property type="match status" value="2"/>
</dbReference>
<sequence length="426" mass="43160">MKVISIICIFFIFLALLFIEFMKEDYTVYTNATSTDYLFTTNGTFTIPANVTATVTLVGGGNGGPGKGLLTTYGANGNLYRTDIPAANIDRTASIIIGNGGIGETYTVTGMSLTVYSNPAIPPTASSVNVNGQIYSSNSGAPVNFSYYGNKYGAGGYRGGPKGGTGQSGGPGAVIITLPLPVNCSGGWSDWSGCSASCGGGTQTQTYTIYTPAQNGGAGCPSNDGQTQTQGCNTQGCPVDCVGSWSDWSGCSASCGGGTQIQTYNVSTPAQNGGAECPAANGQTQPRGCNTQGCPVNCVGSWGPLSQCSATCGGGTQTQTYTVSTPAQNGGVACTAASGQTQTQACNNGACTLSGPVNMCLLSPITLNPNFKDVDQLTITAYNNALRAYQTNCSTVAAYNATSNVFVCPASAPVPSIKNGVITCSP</sequence>
<evidence type="ECO:0000259" key="5">
    <source>
        <dbReference type="Pfam" id="PF19028"/>
    </source>
</evidence>
<feature type="domain" description="Spondin-like TSP1" evidence="5">
    <location>
        <begin position="242"/>
        <end position="294"/>
    </location>
</feature>
<keyword evidence="3" id="KW-1015">Disulfide bond</keyword>
<name>A0A6C0KF19_9ZZZZ</name>
<proteinExistence type="predicted"/>
<dbReference type="InterPro" id="IPR044004">
    <property type="entry name" value="TSP1_spondin_dom"/>
</dbReference>
<dbReference type="PANTHER" id="PTHR22906">
    <property type="entry name" value="PROPERDIN"/>
    <property type="match status" value="1"/>
</dbReference>
<dbReference type="SMART" id="SM00209">
    <property type="entry name" value="TSP1"/>
    <property type="match status" value="3"/>
</dbReference>
<evidence type="ECO:0000313" key="6">
    <source>
        <dbReference type="EMBL" id="QHU15736.1"/>
    </source>
</evidence>
<keyword evidence="4" id="KW-0325">Glycoprotein</keyword>
<dbReference type="SUPFAM" id="SSF82895">
    <property type="entry name" value="TSP-1 type 1 repeat"/>
    <property type="match status" value="3"/>
</dbReference>
<keyword evidence="1" id="KW-0732">Signal</keyword>
<dbReference type="Pfam" id="PF00090">
    <property type="entry name" value="TSP_1"/>
    <property type="match status" value="1"/>
</dbReference>
<reference evidence="6" key="1">
    <citation type="journal article" date="2020" name="Nature">
        <title>Giant virus diversity and host interactions through global metagenomics.</title>
        <authorList>
            <person name="Schulz F."/>
            <person name="Roux S."/>
            <person name="Paez-Espino D."/>
            <person name="Jungbluth S."/>
            <person name="Walsh D.A."/>
            <person name="Denef V.J."/>
            <person name="McMahon K.D."/>
            <person name="Konstantinidis K.T."/>
            <person name="Eloe-Fadrosh E.A."/>
            <person name="Kyrpides N.C."/>
            <person name="Woyke T."/>
        </authorList>
    </citation>
    <scope>NUCLEOTIDE SEQUENCE</scope>
    <source>
        <strain evidence="6">GVMAG-S-3300010158-109</strain>
    </source>
</reference>
<dbReference type="InterPro" id="IPR036383">
    <property type="entry name" value="TSP1_rpt_sf"/>
</dbReference>
<feature type="domain" description="Spondin-like TSP1" evidence="5">
    <location>
        <begin position="187"/>
        <end position="237"/>
    </location>
</feature>
<dbReference type="AlphaFoldDB" id="A0A6C0KF19"/>
<evidence type="ECO:0000256" key="4">
    <source>
        <dbReference type="ARBA" id="ARBA00023180"/>
    </source>
</evidence>
<evidence type="ECO:0000256" key="2">
    <source>
        <dbReference type="ARBA" id="ARBA00022737"/>
    </source>
</evidence>
<protein>
    <recommendedName>
        <fullName evidence="5">Spondin-like TSP1 domain-containing protein</fullName>
    </recommendedName>
</protein>
<evidence type="ECO:0000256" key="3">
    <source>
        <dbReference type="ARBA" id="ARBA00023157"/>
    </source>
</evidence>
<dbReference type="PROSITE" id="PS50092">
    <property type="entry name" value="TSP1"/>
    <property type="match status" value="2"/>
</dbReference>
<dbReference type="InterPro" id="IPR000884">
    <property type="entry name" value="TSP1_rpt"/>
</dbReference>
<accession>A0A6C0KF19</accession>
<dbReference type="InterPro" id="IPR052065">
    <property type="entry name" value="Compl_asym_regulator"/>
</dbReference>
<dbReference type="Gene3D" id="2.20.100.10">
    <property type="entry name" value="Thrombospondin type-1 (TSP1) repeat"/>
    <property type="match status" value="3"/>
</dbReference>
<organism evidence="6">
    <name type="scientific">viral metagenome</name>
    <dbReference type="NCBI Taxonomy" id="1070528"/>
    <lineage>
        <taxon>unclassified sequences</taxon>
        <taxon>metagenomes</taxon>
        <taxon>organismal metagenomes</taxon>
    </lineage>
</organism>